<evidence type="ECO:0008006" key="3">
    <source>
        <dbReference type="Google" id="ProtNLM"/>
    </source>
</evidence>
<reference evidence="1 2" key="1">
    <citation type="journal article" date="2010" name="PLoS ONE">
        <title>The glycobiome of the rumen bacterium Butyrivibrio proteoclasticus B316(T) highlights adaptation to a polysaccharide-rich environment.</title>
        <authorList>
            <person name="Kelly W.J."/>
            <person name="Leahy S.C."/>
            <person name="Altermann E."/>
            <person name="Yeoman C.J."/>
            <person name="Dunne J.C."/>
            <person name="Kong Z."/>
            <person name="Pacheco D.M."/>
            <person name="Li D."/>
            <person name="Noel S.J."/>
            <person name="Moon C.D."/>
            <person name="Cookson A.L."/>
            <person name="Attwood G.T."/>
        </authorList>
    </citation>
    <scope>NUCLEOTIDE SEQUENCE [LARGE SCALE GENOMIC DNA]</scope>
    <source>
        <strain evidence="2">ATCC 51982 / DSM 14932 / B316</strain>
    </source>
</reference>
<dbReference type="EMBL" id="CP001810">
    <property type="protein sequence ID" value="ADL34489.1"/>
    <property type="molecule type" value="Genomic_DNA"/>
</dbReference>
<organism evidence="1 2">
    <name type="scientific">Butyrivibrio proteoclasticus (strain ATCC 51982 / DSM 14932 / B316)</name>
    <name type="common">Clostridium proteoclasticum</name>
    <dbReference type="NCBI Taxonomy" id="515622"/>
    <lineage>
        <taxon>Bacteria</taxon>
        <taxon>Bacillati</taxon>
        <taxon>Bacillota</taxon>
        <taxon>Clostridia</taxon>
        <taxon>Lachnospirales</taxon>
        <taxon>Lachnospiraceae</taxon>
        <taxon>Butyrivibrio</taxon>
    </lineage>
</organism>
<dbReference type="eggNOG" id="COG4908">
    <property type="taxonomic scope" value="Bacteria"/>
</dbReference>
<name>E0RXR2_BUTPB</name>
<dbReference type="AlphaFoldDB" id="E0RXR2"/>
<dbReference type="STRING" id="515622.bpr_I1753"/>
<accession>E0RXR2</accession>
<sequence>MEKSNNWYKLDNAAKIVPSTAKGANTRVFRLTCQLTEQVDEDILQQALDEIIEEFPLFNCVLRRGLFWYYLEDSDLRETVEEENTPACLPLYIPGRKNLLYRVNYYNNRINLEMFHVLADGTGAFMFFKNLITRYLVIKHNIDADIKPSDEFSIEEKNVDAFTDFYSKQKGLKQLKEMRSVKAYQIGGEIDDNLLPHLIEGTVSAKKFLDIAHEHNTTVGVMCVAVYIKAIIQGMNRAQSKKHIVVSVPVNLRQYFKSGTSRNFFGVINIDYDPANYDGQMSSIISQVDKDFKEKLSQENIEKTMNSYAALEHNIGIKMIPLPIKDIGIGYFDRAAKKGVTSSMSNLGQIKMPEEVADYIEGFSAFMTAASQQVTVCSYKDRLSFGECSPYKTHKSMLNFFRCLTEMGLEVEIGTNDYDKE</sequence>
<protein>
    <recommendedName>
        <fullName evidence="3">Alcohol acetyltransferase</fullName>
    </recommendedName>
</protein>
<proteinExistence type="predicted"/>
<dbReference type="KEGG" id="bpb:bpr_I1753"/>
<dbReference type="RefSeq" id="WP_013281143.1">
    <property type="nucleotide sequence ID" value="NC_014387.1"/>
</dbReference>
<gene>
    <name evidence="1" type="ordered locus">bpr_I1753</name>
</gene>
<dbReference type="Proteomes" id="UP000001299">
    <property type="component" value="Chromosome 1"/>
</dbReference>
<dbReference type="HOGENOM" id="CLU_031688_0_0_9"/>
<keyword evidence="2" id="KW-1185">Reference proteome</keyword>
<evidence type="ECO:0000313" key="1">
    <source>
        <dbReference type="EMBL" id="ADL34489.1"/>
    </source>
</evidence>
<evidence type="ECO:0000313" key="2">
    <source>
        <dbReference type="Proteomes" id="UP000001299"/>
    </source>
</evidence>